<dbReference type="Pfam" id="PF03061">
    <property type="entry name" value="4HBT"/>
    <property type="match status" value="1"/>
</dbReference>
<reference evidence="4 5" key="1">
    <citation type="journal article" date="2020" name="ISME J.">
        <title>Uncovering the hidden diversity of litter-decomposition mechanisms in mushroom-forming fungi.</title>
        <authorList>
            <person name="Floudas D."/>
            <person name="Bentzer J."/>
            <person name="Ahren D."/>
            <person name="Johansson T."/>
            <person name="Persson P."/>
            <person name="Tunlid A."/>
        </authorList>
    </citation>
    <scope>NUCLEOTIDE SEQUENCE [LARGE SCALE GENOMIC DNA]</scope>
    <source>
        <strain evidence="4 5">CBS 291.85</strain>
    </source>
</reference>
<evidence type="ECO:0000256" key="1">
    <source>
        <dbReference type="ARBA" id="ARBA00008324"/>
    </source>
</evidence>
<name>A0A8H5GUI8_9AGAR</name>
<dbReference type="EMBL" id="JAACJM010000009">
    <property type="protein sequence ID" value="KAF5371140.1"/>
    <property type="molecule type" value="Genomic_DNA"/>
</dbReference>
<keyword evidence="5" id="KW-1185">Reference proteome</keyword>
<dbReference type="PANTHER" id="PTHR21660:SF1">
    <property type="entry name" value="ACYL-COENZYME A THIOESTERASE 13"/>
    <property type="match status" value="1"/>
</dbReference>
<comment type="similarity">
    <text evidence="1">Belongs to the thioesterase PaaI family.</text>
</comment>
<protein>
    <recommendedName>
        <fullName evidence="3">Thioesterase domain-containing protein</fullName>
    </recommendedName>
</protein>
<evidence type="ECO:0000313" key="5">
    <source>
        <dbReference type="Proteomes" id="UP000559256"/>
    </source>
</evidence>
<dbReference type="Proteomes" id="UP000559256">
    <property type="component" value="Unassembled WGS sequence"/>
</dbReference>
<dbReference type="CDD" id="cd03443">
    <property type="entry name" value="PaaI_thioesterase"/>
    <property type="match status" value="1"/>
</dbReference>
<evidence type="ECO:0000256" key="2">
    <source>
        <dbReference type="ARBA" id="ARBA00022801"/>
    </source>
</evidence>
<dbReference type="InterPro" id="IPR039298">
    <property type="entry name" value="ACOT13"/>
</dbReference>
<dbReference type="OrthoDB" id="2831072at2759"/>
<feature type="domain" description="Thioesterase" evidence="3">
    <location>
        <begin position="108"/>
        <end position="189"/>
    </location>
</feature>
<dbReference type="Gene3D" id="3.10.129.10">
    <property type="entry name" value="Hotdog Thioesterase"/>
    <property type="match status" value="1"/>
</dbReference>
<organism evidence="4 5">
    <name type="scientific">Tetrapyrgos nigripes</name>
    <dbReference type="NCBI Taxonomy" id="182062"/>
    <lineage>
        <taxon>Eukaryota</taxon>
        <taxon>Fungi</taxon>
        <taxon>Dikarya</taxon>
        <taxon>Basidiomycota</taxon>
        <taxon>Agaricomycotina</taxon>
        <taxon>Agaricomycetes</taxon>
        <taxon>Agaricomycetidae</taxon>
        <taxon>Agaricales</taxon>
        <taxon>Marasmiineae</taxon>
        <taxon>Marasmiaceae</taxon>
        <taxon>Tetrapyrgos</taxon>
    </lineage>
</organism>
<dbReference type="AlphaFoldDB" id="A0A8H5GUI8"/>
<evidence type="ECO:0000313" key="4">
    <source>
        <dbReference type="EMBL" id="KAF5371140.1"/>
    </source>
</evidence>
<dbReference type="GO" id="GO:0047617">
    <property type="term" value="F:fatty acyl-CoA hydrolase activity"/>
    <property type="evidence" value="ECO:0007669"/>
    <property type="project" value="InterPro"/>
</dbReference>
<dbReference type="SUPFAM" id="SSF54637">
    <property type="entry name" value="Thioesterase/thiol ester dehydrase-isomerase"/>
    <property type="match status" value="1"/>
</dbReference>
<sequence>MERYLIAAGGPKTSSSPFKLLPVLWKPMSKSETDAAKRILGNASDELKRDIGTAPFGNRSDSRTFAGSVANRVRVDEIWLLPDPEEKERWVAKVVCGMTIEEDMVNTMGNIHGACSTFLIDMCSSLAILALAIGKYNDPKLAMVVSQSLNTLYHAPAGIGEELRIVNTTMTLGTRVTSSRTEIWSKTHHRLVSSGIHIKMAPTSKPEDGDKLKAKM</sequence>
<dbReference type="InterPro" id="IPR006683">
    <property type="entry name" value="Thioestr_dom"/>
</dbReference>
<gene>
    <name evidence="4" type="ORF">D9758_004273</name>
</gene>
<dbReference type="InterPro" id="IPR029069">
    <property type="entry name" value="HotDog_dom_sf"/>
</dbReference>
<proteinExistence type="inferred from homology"/>
<evidence type="ECO:0000259" key="3">
    <source>
        <dbReference type="Pfam" id="PF03061"/>
    </source>
</evidence>
<comment type="caution">
    <text evidence="4">The sequence shown here is derived from an EMBL/GenBank/DDBJ whole genome shotgun (WGS) entry which is preliminary data.</text>
</comment>
<accession>A0A8H5GUI8</accession>
<keyword evidence="2" id="KW-0378">Hydrolase</keyword>
<dbReference type="PANTHER" id="PTHR21660">
    <property type="entry name" value="THIOESTERASE SUPERFAMILY MEMBER-RELATED"/>
    <property type="match status" value="1"/>
</dbReference>